<dbReference type="InterPro" id="IPR041164">
    <property type="entry name" value="LDcluster4"/>
</dbReference>
<dbReference type="Pfam" id="PF18306">
    <property type="entry name" value="LDcluster4"/>
    <property type="match status" value="1"/>
</dbReference>
<protein>
    <recommendedName>
        <fullName evidence="3">Rossmann-fold nucleotide-binding protein</fullName>
    </recommendedName>
</protein>
<evidence type="ECO:0008006" key="3">
    <source>
        <dbReference type="Google" id="ProtNLM"/>
    </source>
</evidence>
<dbReference type="GO" id="GO:0005829">
    <property type="term" value="C:cytosol"/>
    <property type="evidence" value="ECO:0007669"/>
    <property type="project" value="TreeGrafter"/>
</dbReference>
<accession>A0A1C4U8B2</accession>
<sequence length="403" mass="43028">MPTPPPADVIEPHDTTMDEIETRAEFDRRLAEGSLAGLTVQGLRLDLDPIPDLSRIDVADTLFVGCRFAGREVGADLVWRGANVVPPFSKLPYSTQPAHLYSADDLAAGFAEAGFAGMYDTRVYAHFRAHGGALPDVREALSQRLHDHGVDNALADATRTWLAVHGPQSVVGVMGGHAVPRGSAAYRMAAVLGWELARADRLVVTGGGPGVMEAANLGAFLAAWPAEELAAAIDLLATAPDFTEHDRYTEVALRVRERYAAGPALPAPRPAAVGTEWARSGGLAIPTWLYGHEPANLFAGRIAKYFSNAIREDTILRLARGGIVFAPGRAGTVQEVFQAATKTYYGTDGASGAYVFLDRAYWTTELPVESLLRPLLAASPFGDLSGTVHLTDDVHEAVRLLVG</sequence>
<dbReference type="SUPFAM" id="SSF102405">
    <property type="entry name" value="MCP/YpsA-like"/>
    <property type="match status" value="1"/>
</dbReference>
<dbReference type="Proteomes" id="UP000198242">
    <property type="component" value="Chromosome I"/>
</dbReference>
<evidence type="ECO:0000313" key="1">
    <source>
        <dbReference type="EMBL" id="SCE67973.1"/>
    </source>
</evidence>
<dbReference type="InterPro" id="IPR052341">
    <property type="entry name" value="LOG_family_nucleotidases"/>
</dbReference>
<gene>
    <name evidence="1" type="ORF">GA0074695_0256</name>
</gene>
<proteinExistence type="predicted"/>
<keyword evidence="2" id="KW-1185">Reference proteome</keyword>
<dbReference type="Gene3D" id="3.40.50.450">
    <property type="match status" value="1"/>
</dbReference>
<evidence type="ECO:0000313" key="2">
    <source>
        <dbReference type="Proteomes" id="UP000198242"/>
    </source>
</evidence>
<dbReference type="RefSeq" id="WP_231934937.1">
    <property type="nucleotide sequence ID" value="NZ_LT607411.1"/>
</dbReference>
<dbReference type="AlphaFoldDB" id="A0A1C4U8B2"/>
<name>A0A1C4U8B2_MICVI</name>
<reference evidence="2" key="1">
    <citation type="submission" date="2016-06" db="EMBL/GenBank/DDBJ databases">
        <authorList>
            <person name="Varghese N."/>
            <person name="Submissions Spin"/>
        </authorList>
    </citation>
    <scope>NUCLEOTIDE SEQUENCE [LARGE SCALE GENOMIC DNA]</scope>
    <source>
        <strain evidence="2">DSM 43909</strain>
    </source>
</reference>
<organism evidence="1 2">
    <name type="scientific">Micromonospora viridifaciens</name>
    <dbReference type="NCBI Taxonomy" id="1881"/>
    <lineage>
        <taxon>Bacteria</taxon>
        <taxon>Bacillati</taxon>
        <taxon>Actinomycetota</taxon>
        <taxon>Actinomycetes</taxon>
        <taxon>Micromonosporales</taxon>
        <taxon>Micromonosporaceae</taxon>
        <taxon>Micromonospora</taxon>
    </lineage>
</organism>
<dbReference type="EMBL" id="LT607411">
    <property type="protein sequence ID" value="SCE67973.1"/>
    <property type="molecule type" value="Genomic_DNA"/>
</dbReference>
<dbReference type="PANTHER" id="PTHR43393:SF3">
    <property type="entry name" value="LYSINE DECARBOXYLASE-LIKE PROTEIN"/>
    <property type="match status" value="1"/>
</dbReference>
<dbReference type="PANTHER" id="PTHR43393">
    <property type="entry name" value="CYTOKININ RIBOSIDE 5'-MONOPHOSPHATE PHOSPHORIBOHYDROLASE"/>
    <property type="match status" value="1"/>
</dbReference>